<comment type="caution">
    <text evidence="1">The sequence shown here is derived from an EMBL/GenBank/DDBJ whole genome shotgun (WGS) entry which is preliminary data.</text>
</comment>
<dbReference type="HOGENOM" id="CLU_1696698_0_0_1"/>
<dbReference type="AlphaFoldDB" id="L8WKV6"/>
<name>L8WKV6_THACA</name>
<organism evidence="1 2">
    <name type="scientific">Thanatephorus cucumeris (strain AG1-IA)</name>
    <name type="common">Rice sheath blight fungus</name>
    <name type="synonym">Rhizoctonia solani</name>
    <dbReference type="NCBI Taxonomy" id="983506"/>
    <lineage>
        <taxon>Eukaryota</taxon>
        <taxon>Fungi</taxon>
        <taxon>Dikarya</taxon>
        <taxon>Basidiomycota</taxon>
        <taxon>Agaricomycotina</taxon>
        <taxon>Agaricomycetes</taxon>
        <taxon>Cantharellales</taxon>
        <taxon>Ceratobasidiaceae</taxon>
        <taxon>Rhizoctonia</taxon>
        <taxon>Rhizoctonia solani AG-1</taxon>
    </lineage>
</organism>
<protein>
    <submittedName>
        <fullName evidence="1">Uncharacterized protein</fullName>
    </submittedName>
</protein>
<accession>L8WKV6</accession>
<sequence length="155" mass="16991">MFNGNNGEMAIEWATKAFRSHHQTPGHIPYKQIALGHVHTQDNAYTGRLVIHAAAVSPTDCKHYSPPAKKKGGGIKKEKQVEKRARCCHHNIRCRWSTQSVGRIYVLEASARVPPHLSASSLHWGIKPSDLGVISYVADLLEGRGPGLSIGHACE</sequence>
<proteinExistence type="predicted"/>
<dbReference type="Proteomes" id="UP000011668">
    <property type="component" value="Unassembled WGS sequence"/>
</dbReference>
<dbReference type="OrthoDB" id="10039611at2759"/>
<evidence type="ECO:0000313" key="2">
    <source>
        <dbReference type="Proteomes" id="UP000011668"/>
    </source>
</evidence>
<evidence type="ECO:0000313" key="1">
    <source>
        <dbReference type="EMBL" id="ELU37367.1"/>
    </source>
</evidence>
<dbReference type="EMBL" id="AFRT01002694">
    <property type="protein sequence ID" value="ELU37367.1"/>
    <property type="molecule type" value="Genomic_DNA"/>
</dbReference>
<keyword evidence="2" id="KW-1185">Reference proteome</keyword>
<reference evidence="1 2" key="1">
    <citation type="journal article" date="2013" name="Nat. Commun.">
        <title>The evolution and pathogenic mechanisms of the rice sheath blight pathogen.</title>
        <authorList>
            <person name="Zheng A."/>
            <person name="Lin R."/>
            <person name="Xu L."/>
            <person name="Qin P."/>
            <person name="Tang C."/>
            <person name="Ai P."/>
            <person name="Zhang D."/>
            <person name="Liu Y."/>
            <person name="Sun Z."/>
            <person name="Feng H."/>
            <person name="Wang Y."/>
            <person name="Chen Y."/>
            <person name="Liang X."/>
            <person name="Fu R."/>
            <person name="Li Q."/>
            <person name="Zhang J."/>
            <person name="Yu X."/>
            <person name="Xie Z."/>
            <person name="Ding L."/>
            <person name="Guan P."/>
            <person name="Tang J."/>
            <person name="Liang Y."/>
            <person name="Wang S."/>
            <person name="Deng Q."/>
            <person name="Li S."/>
            <person name="Zhu J."/>
            <person name="Wang L."/>
            <person name="Liu H."/>
            <person name="Li P."/>
        </authorList>
    </citation>
    <scope>NUCLEOTIDE SEQUENCE [LARGE SCALE GENOMIC DNA]</scope>
    <source>
        <strain evidence="2">AG-1 IA</strain>
    </source>
</reference>
<gene>
    <name evidence="1" type="ORF">AG1IA_08604</name>
</gene>